<evidence type="ECO:0000256" key="2">
    <source>
        <dbReference type="ARBA" id="ARBA00022722"/>
    </source>
</evidence>
<dbReference type="Gene3D" id="1.20.120.580">
    <property type="entry name" value="bsu32300-like"/>
    <property type="match status" value="2"/>
</dbReference>
<evidence type="ECO:0000256" key="1">
    <source>
        <dbReference type="ARBA" id="ARBA00022649"/>
    </source>
</evidence>
<keyword evidence="6" id="KW-1185">Reference proteome</keyword>
<dbReference type="GO" id="GO:0016787">
    <property type="term" value="F:hydrolase activity"/>
    <property type="evidence" value="ECO:0007669"/>
    <property type="project" value="UniProtKB-KW"/>
</dbReference>
<comment type="similarity">
    <text evidence="4">Belongs to the HepT RNase toxin family.</text>
</comment>
<dbReference type="STRING" id="381751.SAMN05444391_1007"/>
<keyword evidence="1" id="KW-1277">Toxin-antitoxin system</keyword>
<reference evidence="5 6" key="1">
    <citation type="submission" date="2016-11" db="EMBL/GenBank/DDBJ databases">
        <authorList>
            <person name="Jaros S."/>
            <person name="Januszkiewicz K."/>
            <person name="Wedrychowicz H."/>
        </authorList>
    </citation>
    <scope>NUCLEOTIDE SEQUENCE [LARGE SCALE GENOMIC DNA]</scope>
    <source>
        <strain evidence="5 6">DSM 19557</strain>
    </source>
</reference>
<dbReference type="EMBL" id="LT670846">
    <property type="protein sequence ID" value="SHK43299.1"/>
    <property type="molecule type" value="Genomic_DNA"/>
</dbReference>
<dbReference type="PANTHER" id="PTHR33397:SF3">
    <property type="entry name" value="MRNA NUCLEASE HEPT"/>
    <property type="match status" value="1"/>
</dbReference>
<dbReference type="GO" id="GO:0110001">
    <property type="term" value="C:toxin-antitoxin complex"/>
    <property type="evidence" value="ECO:0007669"/>
    <property type="project" value="InterPro"/>
</dbReference>
<evidence type="ECO:0000256" key="4">
    <source>
        <dbReference type="ARBA" id="ARBA00024207"/>
    </source>
</evidence>
<sequence length="291" mass="34257">MSLPKKVNISLILESFQNLEKAYVDLKKNLSLPKEEFVNNKLLLDKVRVDFNLAFESAMRPCRHLSVVYDLKTTSKDCLVKLAQFIGMPEHEKLQSFVDFYFKYRDLKDQVSPEELYDFLRENLHLFKEYARHVIEYIKKSTGNYLLIDFDLLNEKAKYIKDSINKIEFVLSQGLEEFQKRPMYYDRVKYFYQVAYDSLFDICKHLAPKFGVKKFGDDCLSKLVEVGVIPEDYYMDILKMTQLKNKLISTWEVSPEELYQSLTQIKDKILPVLRSISSALQSLLKEKSKGV</sequence>
<dbReference type="InterPro" id="IPR052379">
    <property type="entry name" value="Type_VII_TA_RNase"/>
</dbReference>
<dbReference type="InterPro" id="IPR008201">
    <property type="entry name" value="HepT-like"/>
</dbReference>
<dbReference type="Proteomes" id="UP000189810">
    <property type="component" value="Chromosome I"/>
</dbReference>
<dbReference type="GO" id="GO:0004540">
    <property type="term" value="F:RNA nuclease activity"/>
    <property type="evidence" value="ECO:0007669"/>
    <property type="project" value="InterPro"/>
</dbReference>
<accession>A0A1M6SF71</accession>
<dbReference type="RefSeq" id="WP_079654125.1">
    <property type="nucleotide sequence ID" value="NZ_LT670846.1"/>
</dbReference>
<name>A0A1M6SF71_9AQUI</name>
<evidence type="ECO:0000313" key="6">
    <source>
        <dbReference type="Proteomes" id="UP000189810"/>
    </source>
</evidence>
<keyword evidence="3" id="KW-0378">Hydrolase</keyword>
<evidence type="ECO:0000256" key="3">
    <source>
        <dbReference type="ARBA" id="ARBA00022801"/>
    </source>
</evidence>
<dbReference type="InterPro" id="IPR037038">
    <property type="entry name" value="HepT-like_sf"/>
</dbReference>
<dbReference type="AlphaFoldDB" id="A0A1M6SF71"/>
<organism evidence="5 6">
    <name type="scientific">Thermocrinis minervae</name>
    <dbReference type="NCBI Taxonomy" id="381751"/>
    <lineage>
        <taxon>Bacteria</taxon>
        <taxon>Pseudomonadati</taxon>
        <taxon>Aquificota</taxon>
        <taxon>Aquificia</taxon>
        <taxon>Aquificales</taxon>
        <taxon>Aquificaceae</taxon>
        <taxon>Thermocrinis</taxon>
    </lineage>
</organism>
<gene>
    <name evidence="5" type="ORF">SAMN05444391_1007</name>
</gene>
<protein>
    <submittedName>
        <fullName evidence="5">Uncharacterized conserved protein YutE, UPF0331/DUF86 family</fullName>
    </submittedName>
</protein>
<proteinExistence type="inferred from homology"/>
<dbReference type="PANTHER" id="PTHR33397">
    <property type="entry name" value="UPF0331 PROTEIN YUTE"/>
    <property type="match status" value="1"/>
</dbReference>
<keyword evidence="2" id="KW-0540">Nuclease</keyword>
<evidence type="ECO:0000313" key="5">
    <source>
        <dbReference type="EMBL" id="SHK43299.1"/>
    </source>
</evidence>
<dbReference type="OrthoDB" id="10862at2"/>
<dbReference type="Pfam" id="PF01934">
    <property type="entry name" value="HepT-like"/>
    <property type="match status" value="1"/>
</dbReference>